<reference evidence="2 5" key="1">
    <citation type="submission" date="2021-07" db="EMBL/GenBank/DDBJ databases">
        <title>Whole genome sequencing of carbapenem-resistant Pseudomonas spp. isolated in Japan.</title>
        <authorList>
            <person name="Suzuki M."/>
            <person name="Maehana S."/>
            <person name="Kitasato H."/>
        </authorList>
    </citation>
    <scope>NUCLEOTIDE SEQUENCE</scope>
    <source>
        <strain evidence="2">KAM435</strain>
        <strain evidence="3 5">KAM436</strain>
    </source>
</reference>
<dbReference type="EMBL" id="BPMS01000007">
    <property type="protein sequence ID" value="GIZ88896.1"/>
    <property type="molecule type" value="Genomic_DNA"/>
</dbReference>
<evidence type="ECO:0000313" key="5">
    <source>
        <dbReference type="Proteomes" id="UP000887228"/>
    </source>
</evidence>
<sequence length="443" mass="47345">MLSGGYCPLAQPSSGKLARALRSNAWLRAAHDAGVVFLDQIQAFCLVLRRRQQLAGQRHAAVVGLGNHPAVAGIGDQLPLANMRGQGRGEQLLQERAAGRHVAPYRHVQRHARRAGGGRGMAAPGRRQGHQQAQLLVSVAGVQQLRGAAREQAAHAVGEQVQAFGSVAQLQVAQCLAEQIGAVVQWHAARVMEQQQLVACAVDAGRQLAPHPGRIIDAVEQDDGLLVWAPGFQHIEAVAHLAEEIQRLPGALCGALGGEAWIVEIDHAQVVVAHLGQVAVQALQAEVELGQRRIVGRLRQQYVQLPEGTALFLARLKLQRRRTRLGLPVAGLVGVQAQVAVAILEGQQRVVAGRHAEVEKTAGAHAAVGQQVAFGIQGDQCRLCGGRLQLAGDQHHAPLRHSHLTVQCPELAAAQEEGQQQRQQRPGHASRRPPLSAARRPGL</sequence>
<feature type="compositionally biased region" description="Low complexity" evidence="1">
    <location>
        <begin position="414"/>
        <end position="424"/>
    </location>
</feature>
<organism evidence="2 4">
    <name type="scientific">Aquipseudomonas alcaligenes</name>
    <name type="common">Pseudomonas alcaligenes</name>
    <dbReference type="NCBI Taxonomy" id="43263"/>
    <lineage>
        <taxon>Bacteria</taxon>
        <taxon>Pseudomonadati</taxon>
        <taxon>Pseudomonadota</taxon>
        <taxon>Gammaproteobacteria</taxon>
        <taxon>Pseudomonadales</taxon>
        <taxon>Pseudomonadaceae</taxon>
        <taxon>Aquipseudomonas</taxon>
    </lineage>
</organism>
<feature type="region of interest" description="Disordered" evidence="1">
    <location>
        <begin position="414"/>
        <end position="443"/>
    </location>
</feature>
<dbReference type="EMBL" id="BPMT01000005">
    <property type="protein sequence ID" value="GIZ92821.1"/>
    <property type="molecule type" value="Genomic_DNA"/>
</dbReference>
<name>A0AA37CG93_AQUAC</name>
<accession>A0AA37CG93</accession>
<evidence type="ECO:0000256" key="1">
    <source>
        <dbReference type="SAM" id="MobiDB-lite"/>
    </source>
</evidence>
<dbReference type="Proteomes" id="UP000887228">
    <property type="component" value="Unassembled WGS sequence"/>
</dbReference>
<protein>
    <submittedName>
        <fullName evidence="2">Uncharacterized protein</fullName>
    </submittedName>
</protein>
<proteinExistence type="predicted"/>
<gene>
    <name evidence="2" type="ORF">KAM435_22230</name>
    <name evidence="3" type="ORF">KAM436_17890</name>
</gene>
<evidence type="ECO:0000313" key="2">
    <source>
        <dbReference type="EMBL" id="GIZ88896.1"/>
    </source>
</evidence>
<feature type="compositionally biased region" description="Low complexity" evidence="1">
    <location>
        <begin position="432"/>
        <end position="443"/>
    </location>
</feature>
<evidence type="ECO:0000313" key="3">
    <source>
        <dbReference type="EMBL" id="GIZ92821.1"/>
    </source>
</evidence>
<dbReference type="AlphaFoldDB" id="A0AA37CG93"/>
<dbReference type="Proteomes" id="UP000887212">
    <property type="component" value="Unassembled WGS sequence"/>
</dbReference>
<comment type="caution">
    <text evidence="2">The sequence shown here is derived from an EMBL/GenBank/DDBJ whole genome shotgun (WGS) entry which is preliminary data.</text>
</comment>
<evidence type="ECO:0000313" key="4">
    <source>
        <dbReference type="Proteomes" id="UP000887212"/>
    </source>
</evidence>